<dbReference type="Proteomes" id="UP001175271">
    <property type="component" value="Unassembled WGS sequence"/>
</dbReference>
<comment type="caution">
    <text evidence="4">The sequence shown here is derived from an EMBL/GenBank/DDBJ whole genome shotgun (WGS) entry which is preliminary data.</text>
</comment>
<evidence type="ECO:0000256" key="3">
    <source>
        <dbReference type="SAM" id="SignalP"/>
    </source>
</evidence>
<keyword evidence="5" id="KW-1185">Reference proteome</keyword>
<evidence type="ECO:0000313" key="5">
    <source>
        <dbReference type="Proteomes" id="UP001175271"/>
    </source>
</evidence>
<sequence>MKALAFYFLILLATCHGCAPMANPDLSNSKDARLTLDQRIEGLSGKRSLLSNQILEAGIVIDLKRNELRRLEPAYLYASTEGANVLKAEEEVLNKHVSAAKLRAQVEQAERKVKQAERELQKANDDLEEARRQAGSSRVRRDEGKQLKVAELEQSVEYAMVKLKLAREELDALKLQLQELGHYVIPDDQLEEKLTKHAEEKRKHDAVIAKYQRKQDEIDVLTKEKESAETELTDVRKDLGELQKAHPTAKIRVENTDEEAQTKIRTSLLEKKQRETEKTLTEVGKVLALKEEEFEKTKEKYDAKFVMMDEERKRIEEEIAHLKNIENKEIPELERVESMWRAKADAIKMLIQEAQFMSEPAKTTRIAQLNEELDDTLEEVESTKNDITRLYQEIESNLHIQHELKKTNVENRRLATEQFQKENKELEQIRALAEDAKKNVDLVKKELQGSSEPDLTPEQAKDVELTKQKTDLLSKISQTDLQIQYKEAEIGQFEKDYKKAVVRSKITPSTLMPEEDEKNVRVRLSYEAAKYSLEQVKENLALSELELSAAKRPNEDESR</sequence>
<feature type="signal peptide" evidence="3">
    <location>
        <begin position="1"/>
        <end position="17"/>
    </location>
</feature>
<evidence type="ECO:0000313" key="4">
    <source>
        <dbReference type="EMBL" id="KAK0420042.1"/>
    </source>
</evidence>
<proteinExistence type="predicted"/>
<feature type="coiled-coil region" evidence="1">
    <location>
        <begin position="298"/>
        <end position="328"/>
    </location>
</feature>
<evidence type="ECO:0000256" key="2">
    <source>
        <dbReference type="SAM" id="MobiDB-lite"/>
    </source>
</evidence>
<keyword evidence="1" id="KW-0175">Coiled coil</keyword>
<organism evidence="4 5">
    <name type="scientific">Steinernema hermaphroditum</name>
    <dbReference type="NCBI Taxonomy" id="289476"/>
    <lineage>
        <taxon>Eukaryota</taxon>
        <taxon>Metazoa</taxon>
        <taxon>Ecdysozoa</taxon>
        <taxon>Nematoda</taxon>
        <taxon>Chromadorea</taxon>
        <taxon>Rhabditida</taxon>
        <taxon>Tylenchina</taxon>
        <taxon>Panagrolaimomorpha</taxon>
        <taxon>Strongyloidoidea</taxon>
        <taxon>Steinernematidae</taxon>
        <taxon>Steinernema</taxon>
    </lineage>
</organism>
<keyword evidence="3" id="KW-0732">Signal</keyword>
<feature type="chain" id="PRO_5041332498" evidence="3">
    <location>
        <begin position="18"/>
        <end position="559"/>
    </location>
</feature>
<feature type="compositionally biased region" description="Basic and acidic residues" evidence="2">
    <location>
        <begin position="115"/>
        <end position="132"/>
    </location>
</feature>
<feature type="coiled-coil region" evidence="1">
    <location>
        <begin position="211"/>
        <end position="245"/>
    </location>
</feature>
<protein>
    <submittedName>
        <fullName evidence="4">Uncharacterized protein</fullName>
    </submittedName>
</protein>
<dbReference type="AlphaFoldDB" id="A0AA39IBL3"/>
<gene>
    <name evidence="4" type="ORF">QR680_014478</name>
</gene>
<name>A0AA39IBL3_9BILA</name>
<accession>A0AA39IBL3</accession>
<feature type="coiled-coil region" evidence="1">
    <location>
        <begin position="366"/>
        <end position="446"/>
    </location>
</feature>
<feature type="region of interest" description="Disordered" evidence="2">
    <location>
        <begin position="115"/>
        <end position="142"/>
    </location>
</feature>
<evidence type="ECO:0000256" key="1">
    <source>
        <dbReference type="SAM" id="Coils"/>
    </source>
</evidence>
<dbReference type="EMBL" id="JAUCMV010000002">
    <property type="protein sequence ID" value="KAK0420042.1"/>
    <property type="molecule type" value="Genomic_DNA"/>
</dbReference>
<reference evidence="4" key="1">
    <citation type="submission" date="2023-06" db="EMBL/GenBank/DDBJ databases">
        <title>Genomic analysis of the entomopathogenic nematode Steinernema hermaphroditum.</title>
        <authorList>
            <person name="Schwarz E.M."/>
            <person name="Heppert J.K."/>
            <person name="Baniya A."/>
            <person name="Schwartz H.T."/>
            <person name="Tan C.-H."/>
            <person name="Antoshechkin I."/>
            <person name="Sternberg P.W."/>
            <person name="Goodrich-Blair H."/>
            <person name="Dillman A.R."/>
        </authorList>
    </citation>
    <scope>NUCLEOTIDE SEQUENCE</scope>
    <source>
        <strain evidence="4">PS9179</strain>
        <tissue evidence="4">Whole animal</tissue>
    </source>
</reference>